<organism evidence="1 2">
    <name type="scientific">Erwinia phage Pavtok</name>
    <dbReference type="NCBI Taxonomy" id="2267655"/>
    <lineage>
        <taxon>Viruses</taxon>
        <taxon>Duplodnaviria</taxon>
        <taxon>Heunggongvirae</taxon>
        <taxon>Uroviricota</taxon>
        <taxon>Caudoviricetes</taxon>
        <taxon>Pavtokvirus</taxon>
        <taxon>Pavtokvirus pavtok</taxon>
    </lineage>
</organism>
<reference evidence="2" key="1">
    <citation type="submission" date="2018-06" db="EMBL/GenBank/DDBJ databases">
        <authorList>
            <person name="Sharma R."/>
            <person name="Hughes J."/>
            <person name="Breakwell D.P."/>
            <person name="Hope S."/>
            <person name="Grose J.H."/>
        </authorList>
    </citation>
    <scope>NUCLEOTIDE SEQUENCE [LARGE SCALE GENOMIC DNA]</scope>
</reference>
<evidence type="ECO:0000313" key="1">
    <source>
        <dbReference type="EMBL" id="AXF51478.1"/>
    </source>
</evidence>
<dbReference type="Proteomes" id="UP000260529">
    <property type="component" value="Segment"/>
</dbReference>
<dbReference type="EMBL" id="MH426726">
    <property type="protein sequence ID" value="AXF51478.1"/>
    <property type="molecule type" value="Genomic_DNA"/>
</dbReference>
<proteinExistence type="predicted"/>
<accession>A0A345BM07</accession>
<gene>
    <name evidence="1" type="ORF">PAVTOK_50</name>
</gene>
<name>A0A345BM07_9CAUD</name>
<keyword evidence="2" id="KW-1185">Reference proteome</keyword>
<sequence length="89" mass="9730">MSKDITKRGFFEVCAFLKQTYPDSRLEVGTWEPFSGSGEISFHVIAMKPGHRIVVCSCDLNQPNGGAICARVLHELTTWLVAFVAGGEA</sequence>
<protein>
    <submittedName>
        <fullName evidence="1">Uncharacterized protein</fullName>
    </submittedName>
</protein>
<evidence type="ECO:0000313" key="2">
    <source>
        <dbReference type="Proteomes" id="UP000260529"/>
    </source>
</evidence>